<protein>
    <recommendedName>
        <fullName evidence="8">Polysaccharide biosynthesis protein C-terminal domain-containing protein</fullName>
    </recommendedName>
</protein>
<keyword evidence="3 6" id="KW-0812">Transmembrane</keyword>
<accession>X1UH80</accession>
<keyword evidence="2" id="KW-1003">Cell membrane</keyword>
<dbReference type="PANTHER" id="PTHR30250">
    <property type="entry name" value="PST FAMILY PREDICTED COLANIC ACID TRANSPORTER"/>
    <property type="match status" value="1"/>
</dbReference>
<dbReference type="InterPro" id="IPR002528">
    <property type="entry name" value="MATE_fam"/>
</dbReference>
<dbReference type="AlphaFoldDB" id="X1UH80"/>
<dbReference type="Pfam" id="PF01554">
    <property type="entry name" value="MatE"/>
    <property type="match status" value="1"/>
</dbReference>
<feature type="transmembrane region" description="Helical" evidence="6">
    <location>
        <begin position="130"/>
        <end position="157"/>
    </location>
</feature>
<dbReference type="PANTHER" id="PTHR30250:SF11">
    <property type="entry name" value="O-ANTIGEN TRANSPORTER-RELATED"/>
    <property type="match status" value="1"/>
</dbReference>
<proteinExistence type="predicted"/>
<evidence type="ECO:0000313" key="7">
    <source>
        <dbReference type="EMBL" id="GAI91704.1"/>
    </source>
</evidence>
<dbReference type="GO" id="GO:0015297">
    <property type="term" value="F:antiporter activity"/>
    <property type="evidence" value="ECO:0007669"/>
    <property type="project" value="InterPro"/>
</dbReference>
<evidence type="ECO:0000256" key="1">
    <source>
        <dbReference type="ARBA" id="ARBA00004651"/>
    </source>
</evidence>
<comment type="subcellular location">
    <subcellularLocation>
        <location evidence="1">Cell membrane</location>
        <topology evidence="1">Multi-pass membrane protein</topology>
    </subcellularLocation>
</comment>
<evidence type="ECO:0000256" key="4">
    <source>
        <dbReference type="ARBA" id="ARBA00022989"/>
    </source>
</evidence>
<dbReference type="InterPro" id="IPR050833">
    <property type="entry name" value="Poly_Biosynth_Transport"/>
</dbReference>
<organism evidence="7">
    <name type="scientific">marine sediment metagenome</name>
    <dbReference type="NCBI Taxonomy" id="412755"/>
    <lineage>
        <taxon>unclassified sequences</taxon>
        <taxon>metagenomes</taxon>
        <taxon>ecological metagenomes</taxon>
    </lineage>
</organism>
<keyword evidence="5 6" id="KW-0472">Membrane</keyword>
<sequence>MILTRRLGLQQWGIYSQILWLVGIAGIFLSFGLTYGTARYLAQYIGENQQSELRKTIIFTGSIQLICSIIGAIIFFSLSSSLVHWFHWHISTQLIRIAGLGIVSFSLYQFSIYVLRGLQLFKLLAAYSGIYSAAILVIAIICINWPLVELLLILTYIA</sequence>
<evidence type="ECO:0000256" key="3">
    <source>
        <dbReference type="ARBA" id="ARBA00022692"/>
    </source>
</evidence>
<feature type="transmembrane region" description="Helical" evidence="6">
    <location>
        <begin position="97"/>
        <end position="118"/>
    </location>
</feature>
<evidence type="ECO:0008006" key="8">
    <source>
        <dbReference type="Google" id="ProtNLM"/>
    </source>
</evidence>
<name>X1UH80_9ZZZZ</name>
<dbReference type="EMBL" id="BARW01016494">
    <property type="protein sequence ID" value="GAI91704.1"/>
    <property type="molecule type" value="Genomic_DNA"/>
</dbReference>
<comment type="caution">
    <text evidence="7">The sequence shown here is derived from an EMBL/GenBank/DDBJ whole genome shotgun (WGS) entry which is preliminary data.</text>
</comment>
<gene>
    <name evidence="7" type="ORF">S12H4_28712</name>
</gene>
<keyword evidence="4 6" id="KW-1133">Transmembrane helix</keyword>
<evidence type="ECO:0000256" key="5">
    <source>
        <dbReference type="ARBA" id="ARBA00023136"/>
    </source>
</evidence>
<evidence type="ECO:0000256" key="6">
    <source>
        <dbReference type="SAM" id="Phobius"/>
    </source>
</evidence>
<dbReference type="GO" id="GO:0042910">
    <property type="term" value="F:xenobiotic transmembrane transporter activity"/>
    <property type="evidence" value="ECO:0007669"/>
    <property type="project" value="InterPro"/>
</dbReference>
<feature type="transmembrane region" description="Helical" evidence="6">
    <location>
        <begin position="12"/>
        <end position="35"/>
    </location>
</feature>
<evidence type="ECO:0000256" key="2">
    <source>
        <dbReference type="ARBA" id="ARBA00022475"/>
    </source>
</evidence>
<dbReference type="GO" id="GO:0005886">
    <property type="term" value="C:plasma membrane"/>
    <property type="evidence" value="ECO:0007669"/>
    <property type="project" value="UniProtKB-SubCell"/>
</dbReference>
<feature type="non-terminal residue" evidence="7">
    <location>
        <position position="158"/>
    </location>
</feature>
<feature type="transmembrane region" description="Helical" evidence="6">
    <location>
        <begin position="56"/>
        <end position="77"/>
    </location>
</feature>
<reference evidence="7" key="1">
    <citation type="journal article" date="2014" name="Front. Microbiol.">
        <title>High frequency of phylogenetically diverse reductive dehalogenase-homologous genes in deep subseafloor sedimentary metagenomes.</title>
        <authorList>
            <person name="Kawai M."/>
            <person name="Futagami T."/>
            <person name="Toyoda A."/>
            <person name="Takaki Y."/>
            <person name="Nishi S."/>
            <person name="Hori S."/>
            <person name="Arai W."/>
            <person name="Tsubouchi T."/>
            <person name="Morono Y."/>
            <person name="Uchiyama I."/>
            <person name="Ito T."/>
            <person name="Fujiyama A."/>
            <person name="Inagaki F."/>
            <person name="Takami H."/>
        </authorList>
    </citation>
    <scope>NUCLEOTIDE SEQUENCE</scope>
    <source>
        <strain evidence="7">Expedition CK06-06</strain>
    </source>
</reference>